<dbReference type="Pfam" id="PF21360">
    <property type="entry name" value="PylC-like_N"/>
    <property type="match status" value="1"/>
</dbReference>
<evidence type="ECO:0000259" key="2">
    <source>
        <dbReference type="PROSITE" id="PS50975"/>
    </source>
</evidence>
<dbReference type="EMBL" id="CP090978">
    <property type="protein sequence ID" value="UJF36497.1"/>
    <property type="molecule type" value="Genomic_DNA"/>
</dbReference>
<evidence type="ECO:0000313" key="4">
    <source>
        <dbReference type="Proteomes" id="UP001649230"/>
    </source>
</evidence>
<dbReference type="Gene3D" id="3.30.470.20">
    <property type="entry name" value="ATP-grasp fold, B domain"/>
    <property type="match status" value="1"/>
</dbReference>
<dbReference type="PROSITE" id="PS50975">
    <property type="entry name" value="ATP_GRASP"/>
    <property type="match status" value="1"/>
</dbReference>
<organism evidence="3 4">
    <name type="scientific">Paenibacillus hexagrammi</name>
    <dbReference type="NCBI Taxonomy" id="2908839"/>
    <lineage>
        <taxon>Bacteria</taxon>
        <taxon>Bacillati</taxon>
        <taxon>Bacillota</taxon>
        <taxon>Bacilli</taxon>
        <taxon>Bacillales</taxon>
        <taxon>Paenibacillaceae</taxon>
        <taxon>Paenibacillus</taxon>
    </lineage>
</organism>
<dbReference type="Gene3D" id="3.30.1490.20">
    <property type="entry name" value="ATP-grasp fold, A domain"/>
    <property type="match status" value="1"/>
</dbReference>
<dbReference type="Gene3D" id="3.40.50.20">
    <property type="match status" value="1"/>
</dbReference>
<evidence type="ECO:0000313" key="3">
    <source>
        <dbReference type="EMBL" id="UJF36497.1"/>
    </source>
</evidence>
<proteinExistence type="predicted"/>
<dbReference type="InterPro" id="IPR013815">
    <property type="entry name" value="ATP_grasp_subdomain_1"/>
</dbReference>
<protein>
    <submittedName>
        <fullName evidence="3">ATP-grasp domain-containing protein</fullName>
    </submittedName>
</protein>
<dbReference type="InterPro" id="IPR011761">
    <property type="entry name" value="ATP-grasp"/>
</dbReference>
<name>A0ABY3SRJ2_9BACL</name>
<keyword evidence="4" id="KW-1185">Reference proteome</keyword>
<accession>A0ABY3SRJ2</accession>
<keyword evidence="1" id="KW-0547">Nucleotide-binding</keyword>
<evidence type="ECO:0000256" key="1">
    <source>
        <dbReference type="PROSITE-ProRule" id="PRU00409"/>
    </source>
</evidence>
<keyword evidence="1" id="KW-0067">ATP-binding</keyword>
<sequence>MPLLRAVKLAISKLGGDRRLIGADVDPNCLGQHFVDDFWLMPRLSKLSIEELITYCSNQGIVCIIPTRDGELGYFASHKAALQAHGISVMVSNAEAVELCLDKLAFYEKLQALGYPVIPTALSNGDIGAECLVVKERYGAGSQSIGLNLGKEEAVLHAKMLNEPVFQPYIPGTEVSVDLYVTRECHAKGVIVRTRDLIVSGESQITTTIRNVALEQLCSKLAQELGLYGHVVMQVIIDATGQFHIIECNTRFGGASTLSIAAGLDTFYWFLLESEGNSLASYPFLRSAEEKKQIRYAGDLIL</sequence>
<reference evidence="3 4" key="1">
    <citation type="journal article" date="2024" name="Int. J. Syst. Evol. Microbiol.">
        <title>Paenibacillus hexagrammi sp. nov., a novel bacterium isolated from the gut content of Hexagrammos agrammus.</title>
        <authorList>
            <person name="Jung H.K."/>
            <person name="Kim D.G."/>
            <person name="Zin H."/>
            <person name="Park J."/>
            <person name="Jung H."/>
            <person name="Kim Y.O."/>
            <person name="Kong H.J."/>
            <person name="Kim J.W."/>
            <person name="Kim Y.S."/>
        </authorList>
    </citation>
    <scope>NUCLEOTIDE SEQUENCE [LARGE SCALE GENOMIC DNA]</scope>
    <source>
        <strain evidence="3 4">YPD9-1</strain>
    </source>
</reference>
<dbReference type="Proteomes" id="UP001649230">
    <property type="component" value="Chromosome"/>
</dbReference>
<gene>
    <name evidence="3" type="ORF">L0M14_27300</name>
</gene>
<dbReference type="Pfam" id="PF15632">
    <property type="entry name" value="ATPgrasp_Ter"/>
    <property type="match status" value="1"/>
</dbReference>
<dbReference type="SUPFAM" id="SSF56059">
    <property type="entry name" value="Glutathione synthetase ATP-binding domain-like"/>
    <property type="match status" value="1"/>
</dbReference>
<dbReference type="InterPro" id="IPR048764">
    <property type="entry name" value="PylC_N"/>
</dbReference>
<feature type="domain" description="ATP-grasp" evidence="2">
    <location>
        <begin position="79"/>
        <end position="275"/>
    </location>
</feature>